<dbReference type="InterPro" id="IPR000172">
    <property type="entry name" value="GMC_OxRdtase_N"/>
</dbReference>
<dbReference type="PIRSF" id="PIRSF000137">
    <property type="entry name" value="Alcohol_oxidase"/>
    <property type="match status" value="1"/>
</dbReference>
<name>A0A9P6E8F7_9AGAR</name>
<comment type="similarity">
    <text evidence="3">Belongs to the GMC oxidoreductase family.</text>
</comment>
<keyword evidence="19" id="KW-0732">Signal</keyword>
<organism evidence="21 22">
    <name type="scientific">Crepidotus variabilis</name>
    <dbReference type="NCBI Taxonomy" id="179855"/>
    <lineage>
        <taxon>Eukaryota</taxon>
        <taxon>Fungi</taxon>
        <taxon>Dikarya</taxon>
        <taxon>Basidiomycota</taxon>
        <taxon>Agaricomycotina</taxon>
        <taxon>Agaricomycetes</taxon>
        <taxon>Agaricomycetidae</taxon>
        <taxon>Agaricales</taxon>
        <taxon>Agaricineae</taxon>
        <taxon>Crepidotaceae</taxon>
        <taxon>Crepidotus</taxon>
    </lineage>
</organism>
<dbReference type="GO" id="GO:0033718">
    <property type="term" value="F:pyranose dehydrogenase (acceptor) activity"/>
    <property type="evidence" value="ECO:0007669"/>
    <property type="project" value="UniProtKB-EC"/>
</dbReference>
<evidence type="ECO:0000256" key="12">
    <source>
        <dbReference type="ARBA" id="ARBA00034010"/>
    </source>
</evidence>
<comment type="catalytic activity">
    <reaction evidence="15">
        <text>a pyranoside + acceptor = a pyranosid-3,4-diulose + reduced acceptor.</text>
        <dbReference type="EC" id="1.1.99.29"/>
    </reaction>
</comment>
<comment type="catalytic activity">
    <reaction evidence="13">
        <text>pyranose + acceptor = pyranos-3-ulose + reduced acceptor.</text>
        <dbReference type="EC" id="1.1.99.29"/>
    </reaction>
</comment>
<evidence type="ECO:0000313" key="22">
    <source>
        <dbReference type="Proteomes" id="UP000807306"/>
    </source>
</evidence>
<accession>A0A9P6E8F7</accession>
<comment type="catalytic activity">
    <reaction evidence="12">
        <text>pyranose + acceptor = pyranos-2,3-diulose + reduced acceptor.</text>
        <dbReference type="EC" id="1.1.99.29"/>
    </reaction>
</comment>
<feature type="chain" id="PRO_5040299282" description="pyranose dehydrogenase (acceptor)" evidence="19">
    <location>
        <begin position="17"/>
        <end position="687"/>
    </location>
</feature>
<evidence type="ECO:0000256" key="14">
    <source>
        <dbReference type="ARBA" id="ARBA00034050"/>
    </source>
</evidence>
<evidence type="ECO:0000256" key="15">
    <source>
        <dbReference type="ARBA" id="ARBA00034059"/>
    </source>
</evidence>
<dbReference type="GO" id="GO:0005576">
    <property type="term" value="C:extracellular region"/>
    <property type="evidence" value="ECO:0007669"/>
    <property type="project" value="UniProtKB-SubCell"/>
</dbReference>
<evidence type="ECO:0000256" key="1">
    <source>
        <dbReference type="ARBA" id="ARBA00001974"/>
    </source>
</evidence>
<feature type="compositionally biased region" description="Gly residues" evidence="18">
    <location>
        <begin position="643"/>
        <end position="653"/>
    </location>
</feature>
<keyword evidence="7" id="KW-0285">Flavoprotein</keyword>
<evidence type="ECO:0000256" key="3">
    <source>
        <dbReference type="ARBA" id="ARBA00010790"/>
    </source>
</evidence>
<feature type="active site" description="Proton acceptor" evidence="16">
    <location>
        <position position="613"/>
    </location>
</feature>
<feature type="binding site" evidence="17">
    <location>
        <position position="120"/>
    </location>
    <ligand>
        <name>FAD</name>
        <dbReference type="ChEBI" id="CHEBI:57692"/>
    </ligand>
</feature>
<dbReference type="SUPFAM" id="SSF54373">
    <property type="entry name" value="FAD-linked reductases, C-terminal domain"/>
    <property type="match status" value="1"/>
</dbReference>
<dbReference type="Pfam" id="PF00732">
    <property type="entry name" value="GMC_oxred_N"/>
    <property type="match status" value="1"/>
</dbReference>
<evidence type="ECO:0000256" key="7">
    <source>
        <dbReference type="ARBA" id="ARBA00022630"/>
    </source>
</evidence>
<dbReference type="Gene3D" id="3.50.50.60">
    <property type="entry name" value="FAD/NAD(P)-binding domain"/>
    <property type="match status" value="1"/>
</dbReference>
<dbReference type="GO" id="GO:0050660">
    <property type="term" value="F:flavin adenine dinucleotide binding"/>
    <property type="evidence" value="ECO:0007669"/>
    <property type="project" value="InterPro"/>
</dbReference>
<dbReference type="PANTHER" id="PTHR11552">
    <property type="entry name" value="GLUCOSE-METHANOL-CHOLINE GMC OXIDOREDUCTASE"/>
    <property type="match status" value="1"/>
</dbReference>
<reference evidence="21" key="1">
    <citation type="submission" date="2020-11" db="EMBL/GenBank/DDBJ databases">
        <authorList>
            <consortium name="DOE Joint Genome Institute"/>
            <person name="Ahrendt S."/>
            <person name="Riley R."/>
            <person name="Andreopoulos W."/>
            <person name="Labutti K."/>
            <person name="Pangilinan J."/>
            <person name="Ruiz-Duenas F.J."/>
            <person name="Barrasa J.M."/>
            <person name="Sanchez-Garcia M."/>
            <person name="Camarero S."/>
            <person name="Miyauchi S."/>
            <person name="Serrano A."/>
            <person name="Linde D."/>
            <person name="Babiker R."/>
            <person name="Drula E."/>
            <person name="Ayuso-Fernandez I."/>
            <person name="Pacheco R."/>
            <person name="Padilla G."/>
            <person name="Ferreira P."/>
            <person name="Barriuso J."/>
            <person name="Kellner H."/>
            <person name="Castanera R."/>
            <person name="Alfaro M."/>
            <person name="Ramirez L."/>
            <person name="Pisabarro A.G."/>
            <person name="Kuo A."/>
            <person name="Tritt A."/>
            <person name="Lipzen A."/>
            <person name="He G."/>
            <person name="Yan M."/>
            <person name="Ng V."/>
            <person name="Cullen D."/>
            <person name="Martin F."/>
            <person name="Rosso M.-N."/>
            <person name="Henrissat B."/>
            <person name="Hibbett D."/>
            <person name="Martinez A.T."/>
            <person name="Grigoriev I.V."/>
        </authorList>
    </citation>
    <scope>NUCLEOTIDE SEQUENCE</scope>
    <source>
        <strain evidence="21">CBS 506.95</strain>
    </source>
</reference>
<feature type="active site" description="Proton donor" evidence="16">
    <location>
        <position position="570"/>
    </location>
</feature>
<comment type="catalytic activity">
    <reaction evidence="11">
        <text>pyranose + acceptor = pyranos-2-ulose + reduced acceptor.</text>
        <dbReference type="EC" id="1.1.99.29"/>
    </reaction>
</comment>
<evidence type="ECO:0000256" key="9">
    <source>
        <dbReference type="ARBA" id="ARBA00023002"/>
    </source>
</evidence>
<evidence type="ECO:0000256" key="19">
    <source>
        <dbReference type="SAM" id="SignalP"/>
    </source>
</evidence>
<dbReference type="Gene3D" id="4.10.450.10">
    <property type="entry name" value="Glucose Oxidase, domain 2"/>
    <property type="match status" value="1"/>
</dbReference>
<evidence type="ECO:0000256" key="2">
    <source>
        <dbReference type="ARBA" id="ARBA00004613"/>
    </source>
</evidence>
<feature type="region of interest" description="Disordered" evidence="18">
    <location>
        <begin position="637"/>
        <end position="665"/>
    </location>
</feature>
<comment type="catalytic activity">
    <reaction evidence="14">
        <text>a pyranoside + acceptor = a pyranosid-3-ulose + reduced acceptor.</text>
        <dbReference type="EC" id="1.1.99.29"/>
    </reaction>
</comment>
<evidence type="ECO:0000259" key="20">
    <source>
        <dbReference type="PROSITE" id="PS00624"/>
    </source>
</evidence>
<dbReference type="InterPro" id="IPR012132">
    <property type="entry name" value="GMC_OxRdtase"/>
</dbReference>
<feature type="signal peptide" evidence="19">
    <location>
        <begin position="1"/>
        <end position="16"/>
    </location>
</feature>
<evidence type="ECO:0000256" key="6">
    <source>
        <dbReference type="ARBA" id="ARBA00022525"/>
    </source>
</evidence>
<gene>
    <name evidence="21" type="ORF">CPB83DRAFT_610154</name>
</gene>
<dbReference type="InterPro" id="IPR027424">
    <property type="entry name" value="Glucose_Oxidase_domain_2"/>
</dbReference>
<comment type="function">
    <text evidence="10">Catalyzes the single-oxidation or sequential double oxidation reaction of carbohydrates primarily at carbon-2 and/or carbon-3 with the concomitant reduction of the flavin. The enzyme exhibits a broad sugar substrate specificity, oxidizing different aldopyranoses to the corresponding C-1, C-2, C-3 or C-1,2, C-2,3 and C-3,4 (di)dehydro sugars with substrate-specific regioselectivity. Accepts only a narrow range of electron acceptors such as substituted benzoquinones and complexed metal ions and reacts extremely slowly with O(2) as acceptor. May play a role in the natural recycling of plant matter by oxidizing all major monosaccharides in lignocellulose and by reducing quinone compounds or reactive radical species generated during lignin depolymerization.</text>
</comment>
<dbReference type="Pfam" id="PF05199">
    <property type="entry name" value="GMC_oxred_C"/>
    <property type="match status" value="1"/>
</dbReference>
<dbReference type="InterPro" id="IPR036188">
    <property type="entry name" value="FAD/NAD-bd_sf"/>
</dbReference>
<comment type="cofactor">
    <cofactor evidence="1 17">
        <name>FAD</name>
        <dbReference type="ChEBI" id="CHEBI:57692"/>
    </cofactor>
</comment>
<comment type="caution">
    <text evidence="21">The sequence shown here is derived from an EMBL/GenBank/DDBJ whole genome shotgun (WGS) entry which is preliminary data.</text>
</comment>
<dbReference type="SUPFAM" id="SSF51905">
    <property type="entry name" value="FAD/NAD(P)-binding domain"/>
    <property type="match status" value="1"/>
</dbReference>
<evidence type="ECO:0000256" key="17">
    <source>
        <dbReference type="PIRSR" id="PIRSR000137-2"/>
    </source>
</evidence>
<dbReference type="AlphaFoldDB" id="A0A9P6E8F7"/>
<keyword evidence="22" id="KW-1185">Reference proteome</keyword>
<dbReference type="Proteomes" id="UP000807306">
    <property type="component" value="Unassembled WGS sequence"/>
</dbReference>
<dbReference type="PROSITE" id="PS00624">
    <property type="entry name" value="GMC_OXRED_2"/>
    <property type="match status" value="1"/>
</dbReference>
<keyword evidence="6" id="KW-0964">Secreted</keyword>
<evidence type="ECO:0000256" key="11">
    <source>
        <dbReference type="ARBA" id="ARBA00033986"/>
    </source>
</evidence>
<evidence type="ECO:0000256" key="4">
    <source>
        <dbReference type="ARBA" id="ARBA00011245"/>
    </source>
</evidence>
<keyword evidence="9" id="KW-0560">Oxidoreductase</keyword>
<dbReference type="EC" id="1.1.99.29" evidence="5"/>
<dbReference type="OrthoDB" id="269227at2759"/>
<evidence type="ECO:0000256" key="16">
    <source>
        <dbReference type="PIRSR" id="PIRSR000137-1"/>
    </source>
</evidence>
<feature type="binding site" evidence="17">
    <location>
        <position position="278"/>
    </location>
    <ligand>
        <name>FAD</name>
        <dbReference type="ChEBI" id="CHEBI:57692"/>
    </ligand>
</feature>
<evidence type="ECO:0000256" key="18">
    <source>
        <dbReference type="SAM" id="MobiDB-lite"/>
    </source>
</evidence>
<evidence type="ECO:0000256" key="8">
    <source>
        <dbReference type="ARBA" id="ARBA00022827"/>
    </source>
</evidence>
<evidence type="ECO:0000313" key="21">
    <source>
        <dbReference type="EMBL" id="KAF9524382.1"/>
    </source>
</evidence>
<proteinExistence type="inferred from homology"/>
<evidence type="ECO:0000256" key="10">
    <source>
        <dbReference type="ARBA" id="ARBA00024699"/>
    </source>
</evidence>
<feature type="domain" description="Glucose-methanol-choline oxidoreductase N-terminal" evidence="20">
    <location>
        <begin position="321"/>
        <end position="335"/>
    </location>
</feature>
<evidence type="ECO:0000256" key="5">
    <source>
        <dbReference type="ARBA" id="ARBA00013177"/>
    </source>
</evidence>
<dbReference type="InterPro" id="IPR007867">
    <property type="entry name" value="GMC_OxRtase_C"/>
</dbReference>
<protein>
    <recommendedName>
        <fullName evidence="5">pyranose dehydrogenase (acceptor)</fullName>
        <ecNumber evidence="5">1.1.99.29</ecNumber>
    </recommendedName>
</protein>
<comment type="subunit">
    <text evidence="4">Monomer.</text>
</comment>
<dbReference type="Gene3D" id="3.30.560.10">
    <property type="entry name" value="Glucose Oxidase, domain 3"/>
    <property type="match status" value="1"/>
</dbReference>
<sequence length="687" mass="71906">MTSILLLFSLSGFVYASPPQFQSRNYIPASQVLPSYDYIIAGGGLAGLVMAAGLSGDKNGYKVLVLEAGGNGDDVRDRIDTPSATYYQSLLNAEPYDWLYKTIPQPNAKNREIVQPRGKVLGGSSAVNGLYIVRPPKEQINAWHSLISNSSSSDADPWTWDNFYSTMQSSETFTPPTSAAQAQTSSTIKYNAASRGKSGKLQVSYPGYIPSISENWLPTLANVGIRSTDDAYSGDNTGAFFATSSINPTNWTRSYAKSAWIDSLPPRDNLHIVTGAMVHRVVFADNFVSGDQHASGVEFSLGPGQSSQTVSVDKEVILSAGAFGSPAILQRSGVGPSDVLSAAGVSVKVALPGVGQGMTDHVATAIYYKVKDGVQTAGSIQQGAAGGDVAGSKEFKSFVNDAIAYVNGTLLFDTEQNFADFRKGISDALGQSTSERVPSSSSEVRDGYKNVQQTVLDQVMPTNGLVEILFSINAPGEIAVQAALQTSFSRGRMYIASADAYASPNIDPGYFTHPADLTILRQGIKLARKIGSTPPLSDILAGEFLPGQDSTGTDEQLEDYIRGSIGTEYHPSSTSSMLPQAQGGVVDAKLKVYGTANVRVIDAGVLPVTVSAHMMSVVYALSSKGVDIVLGTANGNSSSAAGSGSGGGDGTNGGQSDTSGSKNGAGVLRTRHGWVAVGLAVIFGGLL</sequence>
<keyword evidence="8 17" id="KW-0274">FAD</keyword>
<evidence type="ECO:0000256" key="13">
    <source>
        <dbReference type="ARBA" id="ARBA00034029"/>
    </source>
</evidence>
<dbReference type="EMBL" id="MU157899">
    <property type="protein sequence ID" value="KAF9524382.1"/>
    <property type="molecule type" value="Genomic_DNA"/>
</dbReference>
<dbReference type="PANTHER" id="PTHR11552:SF218">
    <property type="entry name" value="GLUCOSE-METHANOL-CHOLINE OXIDOREDUCTASE N-TERMINAL DOMAIN-CONTAINING PROTEIN"/>
    <property type="match status" value="1"/>
</dbReference>
<comment type="subcellular location">
    <subcellularLocation>
        <location evidence="2">Secreted</location>
    </subcellularLocation>
</comment>